<dbReference type="EMBL" id="CP036298">
    <property type="protein sequence ID" value="QDV24396.1"/>
    <property type="molecule type" value="Genomic_DNA"/>
</dbReference>
<dbReference type="AlphaFoldDB" id="A0A518G739"/>
<gene>
    <name evidence="1" type="ORF">Q31a_27130</name>
</gene>
<reference evidence="1 2" key="1">
    <citation type="submission" date="2019-02" db="EMBL/GenBank/DDBJ databases">
        <title>Deep-cultivation of Planctomycetes and their phenomic and genomic characterization uncovers novel biology.</title>
        <authorList>
            <person name="Wiegand S."/>
            <person name="Jogler M."/>
            <person name="Boedeker C."/>
            <person name="Pinto D."/>
            <person name="Vollmers J."/>
            <person name="Rivas-Marin E."/>
            <person name="Kohn T."/>
            <person name="Peeters S.H."/>
            <person name="Heuer A."/>
            <person name="Rast P."/>
            <person name="Oberbeckmann S."/>
            <person name="Bunk B."/>
            <person name="Jeske O."/>
            <person name="Meyerdierks A."/>
            <person name="Storesund J.E."/>
            <person name="Kallscheuer N."/>
            <person name="Luecker S."/>
            <person name="Lage O.M."/>
            <person name="Pohl T."/>
            <person name="Merkel B.J."/>
            <person name="Hornburger P."/>
            <person name="Mueller R.-W."/>
            <person name="Bruemmer F."/>
            <person name="Labrenz M."/>
            <person name="Spormann A.M."/>
            <person name="Op den Camp H."/>
            <person name="Overmann J."/>
            <person name="Amann R."/>
            <person name="Jetten M.S.M."/>
            <person name="Mascher T."/>
            <person name="Medema M.H."/>
            <person name="Devos D.P."/>
            <person name="Kaster A.-K."/>
            <person name="Ovreas L."/>
            <person name="Rohde M."/>
            <person name="Galperin M.Y."/>
            <person name="Jogler C."/>
        </authorList>
    </citation>
    <scope>NUCLEOTIDE SEQUENCE [LARGE SCALE GENOMIC DNA]</scope>
    <source>
        <strain evidence="1 2">Q31a</strain>
    </source>
</reference>
<protein>
    <submittedName>
        <fullName evidence="1">Uncharacterized protein</fullName>
    </submittedName>
</protein>
<organism evidence="1 2">
    <name type="scientific">Aureliella helgolandensis</name>
    <dbReference type="NCBI Taxonomy" id="2527968"/>
    <lineage>
        <taxon>Bacteria</taxon>
        <taxon>Pseudomonadati</taxon>
        <taxon>Planctomycetota</taxon>
        <taxon>Planctomycetia</taxon>
        <taxon>Pirellulales</taxon>
        <taxon>Pirellulaceae</taxon>
        <taxon>Aureliella</taxon>
    </lineage>
</organism>
<keyword evidence="2" id="KW-1185">Reference proteome</keyword>
<accession>A0A518G739</accession>
<dbReference type="RefSeq" id="WP_145078013.1">
    <property type="nucleotide sequence ID" value="NZ_CP036298.1"/>
</dbReference>
<dbReference type="Proteomes" id="UP000318017">
    <property type="component" value="Chromosome"/>
</dbReference>
<proteinExistence type="predicted"/>
<sequence length="128" mass="13732">MTEPTTYGHSKGTAERLTEIANLPGTVSRARTQPLRRPQLIGGDGGEVVWGTYTLTAGMTNEGDYYEAAGDVVEIPGGAITTGEEIRAYVDTAYAQVIGSKGLAVQMDGWWMVVTPECATPPFEYVED</sequence>
<dbReference type="KEGG" id="ahel:Q31a_27130"/>
<name>A0A518G739_9BACT</name>
<evidence type="ECO:0000313" key="2">
    <source>
        <dbReference type="Proteomes" id="UP000318017"/>
    </source>
</evidence>
<evidence type="ECO:0000313" key="1">
    <source>
        <dbReference type="EMBL" id="QDV24396.1"/>
    </source>
</evidence>